<proteinExistence type="predicted"/>
<gene>
    <name evidence="1" type="ORF">ACEZDG_29740</name>
</gene>
<sequence length="247" mass="25625">MADPAQAVLVTDFDGTLYRGDGPVRRYAALTAERLGGPAGRVLLDGVDGFLATGAPGSAVPEAVDGWEAVALLGLRHGLEQEDLDAAFLATREWMNGPGCALEVPSGYADLLARLRADGVRVVLATNSPAEGLDLLLRRLELLPLVDQVVSGTGKPAGLHRLLRRELALTGAPGRILVVGDHWRNDIAPGLVLGAATGYIDRFGRADGPADAVAAEVEGLLDPLRAWAAGALAGGGQPSGKQSNEEY</sequence>
<dbReference type="CDD" id="cd01427">
    <property type="entry name" value="HAD_like"/>
    <property type="match status" value="1"/>
</dbReference>
<reference evidence="1 2" key="1">
    <citation type="submission" date="2024-09" db="EMBL/GenBank/DDBJ databases">
        <authorList>
            <person name="Lee S.D."/>
        </authorList>
    </citation>
    <scope>NUCLEOTIDE SEQUENCE [LARGE SCALE GENOMIC DNA]</scope>
    <source>
        <strain evidence="1 2">N1-1</strain>
    </source>
</reference>
<organism evidence="1 2">
    <name type="scientific">Streptacidiphilus alkalitolerans</name>
    <dbReference type="NCBI Taxonomy" id="3342712"/>
    <lineage>
        <taxon>Bacteria</taxon>
        <taxon>Bacillati</taxon>
        <taxon>Actinomycetota</taxon>
        <taxon>Actinomycetes</taxon>
        <taxon>Kitasatosporales</taxon>
        <taxon>Streptomycetaceae</taxon>
        <taxon>Streptacidiphilus</taxon>
    </lineage>
</organism>
<dbReference type="SFLD" id="SFLDG01129">
    <property type="entry name" value="C1.5:_HAD__Beta-PGM__Phosphata"/>
    <property type="match status" value="1"/>
</dbReference>
<dbReference type="Pfam" id="PF00702">
    <property type="entry name" value="Hydrolase"/>
    <property type="match status" value="1"/>
</dbReference>
<protein>
    <submittedName>
        <fullName evidence="1">HAD family hydrolase</fullName>
        <ecNumber evidence="1">3.1.3.-</ecNumber>
    </submittedName>
</protein>
<dbReference type="SFLD" id="SFLDS00003">
    <property type="entry name" value="Haloacid_Dehalogenase"/>
    <property type="match status" value="1"/>
</dbReference>
<name>A0ABV6VIN2_9ACTN</name>
<dbReference type="SUPFAM" id="SSF56784">
    <property type="entry name" value="HAD-like"/>
    <property type="match status" value="1"/>
</dbReference>
<dbReference type="GO" id="GO:0016787">
    <property type="term" value="F:hydrolase activity"/>
    <property type="evidence" value="ECO:0007669"/>
    <property type="project" value="UniProtKB-KW"/>
</dbReference>
<evidence type="ECO:0000313" key="1">
    <source>
        <dbReference type="EMBL" id="MFC1413452.1"/>
    </source>
</evidence>
<dbReference type="Gene3D" id="3.40.50.1000">
    <property type="entry name" value="HAD superfamily/HAD-like"/>
    <property type="match status" value="1"/>
</dbReference>
<dbReference type="Proteomes" id="UP001592582">
    <property type="component" value="Unassembled WGS sequence"/>
</dbReference>
<dbReference type="PANTHER" id="PTHR43434:SF1">
    <property type="entry name" value="PHOSPHOGLYCOLATE PHOSPHATASE"/>
    <property type="match status" value="1"/>
</dbReference>
<dbReference type="InterPro" id="IPR050155">
    <property type="entry name" value="HAD-like_hydrolase_sf"/>
</dbReference>
<accession>A0ABV6VIN2</accession>
<evidence type="ECO:0000313" key="2">
    <source>
        <dbReference type="Proteomes" id="UP001592582"/>
    </source>
</evidence>
<dbReference type="InterPro" id="IPR036412">
    <property type="entry name" value="HAD-like_sf"/>
</dbReference>
<dbReference type="InterPro" id="IPR023214">
    <property type="entry name" value="HAD_sf"/>
</dbReference>
<keyword evidence="1" id="KW-0378">Hydrolase</keyword>
<dbReference type="PANTHER" id="PTHR43434">
    <property type="entry name" value="PHOSPHOGLYCOLATE PHOSPHATASE"/>
    <property type="match status" value="1"/>
</dbReference>
<dbReference type="EMBL" id="JBHEZX010000016">
    <property type="protein sequence ID" value="MFC1413452.1"/>
    <property type="molecule type" value="Genomic_DNA"/>
</dbReference>
<dbReference type="EC" id="3.1.3.-" evidence="1"/>
<comment type="caution">
    <text evidence="1">The sequence shown here is derived from an EMBL/GenBank/DDBJ whole genome shotgun (WGS) entry which is preliminary data.</text>
</comment>
<keyword evidence="2" id="KW-1185">Reference proteome</keyword>
<dbReference type="RefSeq" id="WP_380515325.1">
    <property type="nucleotide sequence ID" value="NZ_JBHEZX010000016.1"/>
</dbReference>